<protein>
    <submittedName>
        <fullName evidence="1">Uncharacterized protein</fullName>
    </submittedName>
</protein>
<reference evidence="1 2" key="1">
    <citation type="submission" date="2020-08" db="EMBL/GenBank/DDBJ databases">
        <title>Functional genomics of gut bacteria from endangered species of beetles.</title>
        <authorList>
            <person name="Carlos-Shanley C."/>
        </authorList>
    </citation>
    <scope>NUCLEOTIDE SEQUENCE [LARGE SCALE GENOMIC DNA]</scope>
    <source>
        <strain evidence="1 2">S00124</strain>
    </source>
</reference>
<keyword evidence="2" id="KW-1185">Reference proteome</keyword>
<name>A0ABR6RIJ3_9BURK</name>
<proteinExistence type="predicted"/>
<gene>
    <name evidence="1" type="ORF">HNP33_003083</name>
</gene>
<organism evidence="1 2">
    <name type="scientific">Comamonas odontotermitis</name>
    <dbReference type="NCBI Taxonomy" id="379895"/>
    <lineage>
        <taxon>Bacteria</taxon>
        <taxon>Pseudomonadati</taxon>
        <taxon>Pseudomonadota</taxon>
        <taxon>Betaproteobacteria</taxon>
        <taxon>Burkholderiales</taxon>
        <taxon>Comamonadaceae</taxon>
        <taxon>Comamonas</taxon>
    </lineage>
</organism>
<evidence type="ECO:0000313" key="2">
    <source>
        <dbReference type="Proteomes" id="UP000562492"/>
    </source>
</evidence>
<dbReference type="Proteomes" id="UP000562492">
    <property type="component" value="Unassembled WGS sequence"/>
</dbReference>
<comment type="caution">
    <text evidence="1">The sequence shown here is derived from an EMBL/GenBank/DDBJ whole genome shotgun (WGS) entry which is preliminary data.</text>
</comment>
<evidence type="ECO:0000313" key="1">
    <source>
        <dbReference type="EMBL" id="MBB6578978.1"/>
    </source>
</evidence>
<sequence length="55" mass="6382">MIRLIRFLITGDWHLHQWGEPVVTGTYAGMTGRTISGAYHVVRCKHCGKYKKFNF</sequence>
<dbReference type="EMBL" id="JACHKZ010000021">
    <property type="protein sequence ID" value="MBB6578978.1"/>
    <property type="molecule type" value="Genomic_DNA"/>
</dbReference>
<accession>A0ABR6RIJ3</accession>